<organism evidence="2">
    <name type="scientific">Timema californicum</name>
    <name type="common">California timema</name>
    <name type="synonym">Walking stick</name>
    <dbReference type="NCBI Taxonomy" id="61474"/>
    <lineage>
        <taxon>Eukaryota</taxon>
        <taxon>Metazoa</taxon>
        <taxon>Ecdysozoa</taxon>
        <taxon>Arthropoda</taxon>
        <taxon>Hexapoda</taxon>
        <taxon>Insecta</taxon>
        <taxon>Pterygota</taxon>
        <taxon>Neoptera</taxon>
        <taxon>Polyneoptera</taxon>
        <taxon>Phasmatodea</taxon>
        <taxon>Timematodea</taxon>
        <taxon>Timematoidea</taxon>
        <taxon>Timematidae</taxon>
        <taxon>Timema</taxon>
    </lineage>
</organism>
<feature type="region of interest" description="Disordered" evidence="1">
    <location>
        <begin position="95"/>
        <end position="121"/>
    </location>
</feature>
<name>A0A7R9PDI6_TIMCA</name>
<protein>
    <submittedName>
        <fullName evidence="2">(California timema) hypothetical protein</fullName>
    </submittedName>
</protein>
<dbReference type="EMBL" id="OE190568">
    <property type="protein sequence ID" value="CAD7579225.1"/>
    <property type="molecule type" value="Genomic_DNA"/>
</dbReference>
<evidence type="ECO:0000313" key="2">
    <source>
        <dbReference type="EMBL" id="CAD7579225.1"/>
    </source>
</evidence>
<dbReference type="AlphaFoldDB" id="A0A7R9PDI6"/>
<reference evidence="2" key="1">
    <citation type="submission" date="2020-11" db="EMBL/GenBank/DDBJ databases">
        <authorList>
            <person name="Tran Van P."/>
        </authorList>
    </citation>
    <scope>NUCLEOTIDE SEQUENCE</scope>
</reference>
<feature type="compositionally biased region" description="Basic and acidic residues" evidence="1">
    <location>
        <begin position="24"/>
        <end position="41"/>
    </location>
</feature>
<gene>
    <name evidence="2" type="ORF">TCMB3V08_LOCUS11760</name>
</gene>
<sequence length="189" mass="21406">MYRTGEVELEEVNPHLRGGRVGKPFRENHPQFTRPRFEPRSPRPQQSSIQHETSALANYTIGLDVLSYDRSSAFVGRLKAAAIFFTITALQRSERRQQVLTPPPNSLRSQRYKGVSGDSRYSRRRHPRLVDAGLLGADVRRHVAGPERRGLADAGHLFPVGLRHQEPQRVTPLDQGPLVHLRHRQGDCA</sequence>
<evidence type="ECO:0000256" key="1">
    <source>
        <dbReference type="SAM" id="MobiDB-lite"/>
    </source>
</evidence>
<proteinExistence type="predicted"/>
<feature type="region of interest" description="Disordered" evidence="1">
    <location>
        <begin position="16"/>
        <end position="50"/>
    </location>
</feature>
<accession>A0A7R9PDI6</accession>